<dbReference type="Pfam" id="PF01381">
    <property type="entry name" value="HTH_3"/>
    <property type="match status" value="1"/>
</dbReference>
<dbReference type="RefSeq" id="WP_183724342.1">
    <property type="nucleotide sequence ID" value="NZ_JACHBW010000006.1"/>
</dbReference>
<dbReference type="Gene3D" id="1.10.260.40">
    <property type="entry name" value="lambda repressor-like DNA-binding domains"/>
    <property type="match status" value="1"/>
</dbReference>
<keyword evidence="1" id="KW-0238">DNA-binding</keyword>
<dbReference type="NCBIfam" id="NF041951">
    <property type="entry name" value="phage_RstR"/>
    <property type="match status" value="1"/>
</dbReference>
<proteinExistence type="predicted"/>
<keyword evidence="5" id="KW-1185">Reference proteome</keyword>
<dbReference type="InterPro" id="IPR010982">
    <property type="entry name" value="Lambda_DNA-bd_dom_sf"/>
</dbReference>
<dbReference type="GO" id="GO:0003677">
    <property type="term" value="F:DNA binding"/>
    <property type="evidence" value="ECO:0007669"/>
    <property type="project" value="UniProtKB-KW"/>
</dbReference>
<evidence type="ECO:0000259" key="3">
    <source>
        <dbReference type="PROSITE" id="PS50943"/>
    </source>
</evidence>
<dbReference type="InterPro" id="IPR001387">
    <property type="entry name" value="Cro/C1-type_HTH"/>
</dbReference>
<comment type="caution">
    <text evidence="4">The sequence shown here is derived from an EMBL/GenBank/DDBJ whole genome shotgun (WGS) entry which is preliminary data.</text>
</comment>
<dbReference type="Proteomes" id="UP000571554">
    <property type="component" value="Unassembled WGS sequence"/>
</dbReference>
<gene>
    <name evidence="4" type="ORF">F4827_002393</name>
</gene>
<evidence type="ECO:0000313" key="4">
    <source>
        <dbReference type="EMBL" id="MBB6102541.1"/>
    </source>
</evidence>
<dbReference type="InterPro" id="IPR049639">
    <property type="entry name" value="RstR"/>
</dbReference>
<reference evidence="4 5" key="1">
    <citation type="submission" date="2020-08" db="EMBL/GenBank/DDBJ databases">
        <title>Above-ground endophytic microbial communities from plants in different locations in the United States.</title>
        <authorList>
            <person name="Frank C."/>
        </authorList>
    </citation>
    <scope>NUCLEOTIDE SEQUENCE [LARGE SCALE GENOMIC DNA]</scope>
    <source>
        <strain evidence="4 5">WP4_2_2</strain>
    </source>
</reference>
<dbReference type="SUPFAM" id="SSF47413">
    <property type="entry name" value="lambda repressor-like DNA-binding domains"/>
    <property type="match status" value="1"/>
</dbReference>
<dbReference type="PANTHER" id="PTHR46558:SF11">
    <property type="entry name" value="HTH-TYPE TRANSCRIPTIONAL REGULATOR XRE"/>
    <property type="match status" value="1"/>
</dbReference>
<feature type="region of interest" description="Disordered" evidence="2">
    <location>
        <begin position="111"/>
        <end position="135"/>
    </location>
</feature>
<accession>A0A7W9TW69</accession>
<dbReference type="SMART" id="SM00530">
    <property type="entry name" value="HTH_XRE"/>
    <property type="match status" value="1"/>
</dbReference>
<evidence type="ECO:0000256" key="2">
    <source>
        <dbReference type="SAM" id="MobiDB-lite"/>
    </source>
</evidence>
<dbReference type="PROSITE" id="PS50943">
    <property type="entry name" value="HTH_CROC1"/>
    <property type="match status" value="1"/>
</dbReference>
<protein>
    <submittedName>
        <fullName evidence="4">Transcriptional regulator with XRE-family HTH domain</fullName>
    </submittedName>
</protein>
<feature type="compositionally biased region" description="Basic and acidic residues" evidence="2">
    <location>
        <begin position="126"/>
        <end position="135"/>
    </location>
</feature>
<evidence type="ECO:0000256" key="1">
    <source>
        <dbReference type="ARBA" id="ARBA00023125"/>
    </source>
</evidence>
<feature type="domain" description="HTH cro/C1-type" evidence="3">
    <location>
        <begin position="7"/>
        <end position="61"/>
    </location>
</feature>
<name>A0A7W9TW69_9BURK</name>
<dbReference type="EMBL" id="JACHBW010000006">
    <property type="protein sequence ID" value="MBB6102541.1"/>
    <property type="molecule type" value="Genomic_DNA"/>
</dbReference>
<dbReference type="CDD" id="cd00093">
    <property type="entry name" value="HTH_XRE"/>
    <property type="match status" value="1"/>
</dbReference>
<dbReference type="PANTHER" id="PTHR46558">
    <property type="entry name" value="TRACRIPTIONAL REGULATORY PROTEIN-RELATED-RELATED"/>
    <property type="match status" value="1"/>
</dbReference>
<organism evidence="4 5">
    <name type="scientific">Paraburkholderia bannensis</name>
    <dbReference type="NCBI Taxonomy" id="765414"/>
    <lineage>
        <taxon>Bacteria</taxon>
        <taxon>Pseudomonadati</taxon>
        <taxon>Pseudomonadota</taxon>
        <taxon>Betaproteobacteria</taxon>
        <taxon>Burkholderiales</taxon>
        <taxon>Burkholderiaceae</taxon>
        <taxon>Paraburkholderia</taxon>
    </lineage>
</organism>
<sequence length="135" mass="15148">MEFPERLTALRKARGLTQLALAEAIDLSVLQIRRYESGNSQPTLDVIRRLAVALGVSSDALVFDEGERGPDDVLRYQFETIARMPEQEQQLVRGVLDALILKNQVAGAMARVTESEKQPARRTRKAGSEEKRSQR</sequence>
<dbReference type="AlphaFoldDB" id="A0A7W9TW69"/>
<evidence type="ECO:0000313" key="5">
    <source>
        <dbReference type="Proteomes" id="UP000571554"/>
    </source>
</evidence>